<comment type="similarity">
    <text evidence="1">Belongs to the FAD-binding monooxygenase family.</text>
</comment>
<comment type="caution">
    <text evidence="6">The sequence shown here is derived from an EMBL/GenBank/DDBJ whole genome shotgun (WGS) entry which is preliminary data.</text>
</comment>
<keyword evidence="3" id="KW-0274">FAD</keyword>
<dbReference type="AlphaFoldDB" id="A0A2S4L8X8"/>
<keyword evidence="2" id="KW-0285">Flavoprotein</keyword>
<evidence type="ECO:0000256" key="2">
    <source>
        <dbReference type="ARBA" id="ARBA00022630"/>
    </source>
</evidence>
<dbReference type="Gene3D" id="3.50.50.60">
    <property type="entry name" value="FAD/NAD(P)-binding domain"/>
    <property type="match status" value="2"/>
</dbReference>
<dbReference type="InterPro" id="IPR051209">
    <property type="entry name" value="FAD-bind_Monooxygenase_sf"/>
</dbReference>
<dbReference type="PANTHER" id="PTHR42877:SF7">
    <property type="entry name" value="FLAVIN-BINDING MONOOXYGENASE-RELATED"/>
    <property type="match status" value="1"/>
</dbReference>
<evidence type="ECO:0008006" key="8">
    <source>
        <dbReference type="Google" id="ProtNLM"/>
    </source>
</evidence>
<accession>A0A2S4L8X8</accession>
<evidence type="ECO:0000313" key="6">
    <source>
        <dbReference type="EMBL" id="POR38890.1"/>
    </source>
</evidence>
<proteinExistence type="inferred from homology"/>
<dbReference type="OrthoDB" id="74360at2759"/>
<evidence type="ECO:0000313" key="7">
    <source>
        <dbReference type="Proteomes" id="UP000237481"/>
    </source>
</evidence>
<dbReference type="Pfam" id="PF00743">
    <property type="entry name" value="FMO-like"/>
    <property type="match status" value="1"/>
</dbReference>
<dbReference type="EMBL" id="PKSG01000090">
    <property type="protein sequence ID" value="POR38890.1"/>
    <property type="molecule type" value="Genomic_DNA"/>
</dbReference>
<dbReference type="PANTHER" id="PTHR42877">
    <property type="entry name" value="L-ORNITHINE N(5)-MONOOXYGENASE-RELATED"/>
    <property type="match status" value="1"/>
</dbReference>
<dbReference type="InterPro" id="IPR036188">
    <property type="entry name" value="FAD/NAD-bd_sf"/>
</dbReference>
<evidence type="ECO:0000256" key="5">
    <source>
        <dbReference type="SAM" id="MobiDB-lite"/>
    </source>
</evidence>
<organism evidence="6 7">
    <name type="scientific">Tolypocladium paradoxum</name>
    <dbReference type="NCBI Taxonomy" id="94208"/>
    <lineage>
        <taxon>Eukaryota</taxon>
        <taxon>Fungi</taxon>
        <taxon>Dikarya</taxon>
        <taxon>Ascomycota</taxon>
        <taxon>Pezizomycotina</taxon>
        <taxon>Sordariomycetes</taxon>
        <taxon>Hypocreomycetidae</taxon>
        <taxon>Hypocreales</taxon>
        <taxon>Ophiocordycipitaceae</taxon>
        <taxon>Tolypocladium</taxon>
    </lineage>
</organism>
<dbReference type="GO" id="GO:0050661">
    <property type="term" value="F:NADP binding"/>
    <property type="evidence" value="ECO:0007669"/>
    <property type="project" value="InterPro"/>
</dbReference>
<sequence length="629" mass="70287">MGINSSSHKSPVVTAPEVQPKAALAEVLLADKTENIAAAAFTCKDVPIENHRPLKVRVIGAGYSGVYMGIRIPQRLRNIDLKIYEKNEGIGGTWWENRYPGCACDIPCKQSQRVLGLAILKTHSYQYTFAPNKNWSGFYAPSKEICEYIQSVADKFGATRFIHLRHKVISAVWSETAKTWVITVEKTDTGDIITEEADIVVAARGNLNDIAWPVIPGLETFKGKRMHSAAWDADYDFKGKKIGVIGGGSSSIQIVPELQKVEGAQLSCFVRSKVWISNRFGDEIMQQLGWDPSETEFSPERLQEFASDDAAYTKFRKRVEHDGNMVHNSTIKDSDMQTLFVRMFAKITQERLASRPDLLESFSPPFGVGCRRLTPGPGYLEALVQPNVDFITQSIASINETGLKLAGTDGRQIDVDVLVCATGFQTTSVPPFPVVGRGGETLEKKFAPFPATYISLAVDDFPNYFMMLGPNSAVGAGSLTCLLEAEGDYIVKCIRKLQKEDYATMVPKRARVQDFSDYVGKYFRKTVYMDDCKSWYKAGGGNADRISALWPGSILHAMETFRAPRWEDFEFEGLHENRMRWLGNGWSVCVMEHEEEGDPTWYLNAEEVDVPPEGQPELDPKVKARPWSH</sequence>
<dbReference type="GO" id="GO:0050660">
    <property type="term" value="F:flavin adenine dinucleotide binding"/>
    <property type="evidence" value="ECO:0007669"/>
    <property type="project" value="InterPro"/>
</dbReference>
<reference evidence="6 7" key="1">
    <citation type="submission" date="2018-01" db="EMBL/GenBank/DDBJ databases">
        <title>Harnessing the power of phylogenomics to disentangle the directionality and signatures of interkingdom host jumping in the parasitic fungal genus Tolypocladium.</title>
        <authorList>
            <person name="Quandt C.A."/>
            <person name="Patterson W."/>
            <person name="Spatafora J.W."/>
        </authorList>
    </citation>
    <scope>NUCLEOTIDE SEQUENCE [LARGE SCALE GENOMIC DNA]</scope>
    <source>
        <strain evidence="6 7">NRBC 100945</strain>
    </source>
</reference>
<keyword evidence="7" id="KW-1185">Reference proteome</keyword>
<name>A0A2S4L8X8_9HYPO</name>
<keyword evidence="4" id="KW-0560">Oxidoreductase</keyword>
<feature type="region of interest" description="Disordered" evidence="5">
    <location>
        <begin position="610"/>
        <end position="629"/>
    </location>
</feature>
<dbReference type="Proteomes" id="UP000237481">
    <property type="component" value="Unassembled WGS sequence"/>
</dbReference>
<dbReference type="SUPFAM" id="SSF51905">
    <property type="entry name" value="FAD/NAD(P)-binding domain"/>
    <property type="match status" value="2"/>
</dbReference>
<dbReference type="InterPro" id="IPR020946">
    <property type="entry name" value="Flavin_mOase-like"/>
</dbReference>
<protein>
    <recommendedName>
        <fullName evidence="8">Sterigmatocystin biosynthesis monooxygenase stcW</fullName>
    </recommendedName>
</protein>
<evidence type="ECO:0000256" key="1">
    <source>
        <dbReference type="ARBA" id="ARBA00010139"/>
    </source>
</evidence>
<dbReference type="GO" id="GO:0004499">
    <property type="term" value="F:N,N-dimethylaniline monooxygenase activity"/>
    <property type="evidence" value="ECO:0007669"/>
    <property type="project" value="InterPro"/>
</dbReference>
<gene>
    <name evidence="6" type="ORF">TPAR_00894</name>
</gene>
<evidence type="ECO:0000256" key="3">
    <source>
        <dbReference type="ARBA" id="ARBA00022827"/>
    </source>
</evidence>
<evidence type="ECO:0000256" key="4">
    <source>
        <dbReference type="ARBA" id="ARBA00023002"/>
    </source>
</evidence>